<feature type="signal peptide" evidence="1">
    <location>
        <begin position="1"/>
        <end position="22"/>
    </location>
</feature>
<evidence type="ECO:0000259" key="2">
    <source>
        <dbReference type="Pfam" id="PF00134"/>
    </source>
</evidence>
<dbReference type="KEGG" id="edi:EDI_130710"/>
<dbReference type="OrthoDB" id="5590282at2759"/>
<dbReference type="InterPro" id="IPR036915">
    <property type="entry name" value="Cyclin-like_sf"/>
</dbReference>
<protein>
    <recommendedName>
        <fullName evidence="2">Cyclin N-terminal domain-containing protein</fullName>
    </recommendedName>
</protein>
<evidence type="ECO:0000256" key="1">
    <source>
        <dbReference type="SAM" id="SignalP"/>
    </source>
</evidence>
<sequence>MDYSNSIVLFLFFFSIKPLTDEQPNQPEELQKDNIEYVSAGIPVKVDEKSHYIVTLPNEINPYKICRRCQEYISSDITSFKSNLMNLVDCGLSQYGKKDELNEEREIFSNDGYIFTIDNEKFLYFDMNSKKEFLSNFYAQKGRTVNGAMRARVIQMLMEENSYKPNFVIDQAVAIFDHFLVLTPNFAIDSLQLLGYVAYDIASKMDMYSEDIFYMSNSRLMWTQQELLDFELTVLDTLYFKTTYVTTYSFFTQLVNLSDILLPESFDSIIIFPYVCATLLSTELLNISVPILGTSLLLYCINHPYFSELGRDKDSFYNDALNTIFKMCRFYNISFNKLQEITETIGSFTQFLLEQGKIPNFRTI</sequence>
<feature type="chain" id="PRO_5002749771" description="Cyclin N-terminal domain-containing protein" evidence="1">
    <location>
        <begin position="23"/>
        <end position="364"/>
    </location>
</feature>
<dbReference type="SUPFAM" id="SSF47954">
    <property type="entry name" value="Cyclin-like"/>
    <property type="match status" value="1"/>
</dbReference>
<evidence type="ECO:0000313" key="3">
    <source>
        <dbReference type="EMBL" id="EDR28794.1"/>
    </source>
</evidence>
<dbReference type="Proteomes" id="UP000008076">
    <property type="component" value="Unassembled WGS sequence"/>
</dbReference>
<dbReference type="EMBL" id="DS548367">
    <property type="protein sequence ID" value="EDR28794.1"/>
    <property type="molecule type" value="Genomic_DNA"/>
</dbReference>
<name>B0E9I7_ENTDS</name>
<dbReference type="VEuPathDB" id="AmoebaDB:EDI_130710"/>
<proteinExistence type="predicted"/>
<evidence type="ECO:0000313" key="4">
    <source>
        <dbReference type="Proteomes" id="UP000008076"/>
    </source>
</evidence>
<keyword evidence="4" id="KW-1185">Reference proteome</keyword>
<dbReference type="InterPro" id="IPR039361">
    <property type="entry name" value="Cyclin"/>
</dbReference>
<dbReference type="InterPro" id="IPR006671">
    <property type="entry name" value="Cyclin_N"/>
</dbReference>
<gene>
    <name evidence="3" type="ORF">EDI_130710</name>
</gene>
<dbReference type="PANTHER" id="PTHR10177">
    <property type="entry name" value="CYCLINS"/>
    <property type="match status" value="1"/>
</dbReference>
<dbReference type="Gene3D" id="1.10.472.10">
    <property type="entry name" value="Cyclin-like"/>
    <property type="match status" value="1"/>
</dbReference>
<dbReference type="RefSeq" id="XP_001735012.1">
    <property type="nucleotide sequence ID" value="XM_001734960.1"/>
</dbReference>
<dbReference type="GeneID" id="5879944"/>
<dbReference type="Pfam" id="PF00134">
    <property type="entry name" value="Cyclin_N"/>
    <property type="match status" value="1"/>
</dbReference>
<accession>B0E9I7</accession>
<organism evidence="4">
    <name type="scientific">Entamoeba dispar (strain ATCC PRA-260 / SAW760)</name>
    <dbReference type="NCBI Taxonomy" id="370354"/>
    <lineage>
        <taxon>Eukaryota</taxon>
        <taxon>Amoebozoa</taxon>
        <taxon>Evosea</taxon>
        <taxon>Archamoebae</taxon>
        <taxon>Mastigamoebida</taxon>
        <taxon>Entamoebidae</taxon>
        <taxon>Entamoeba</taxon>
    </lineage>
</organism>
<keyword evidence="1" id="KW-0732">Signal</keyword>
<dbReference type="eggNOG" id="ENOG502RCS5">
    <property type="taxonomic scope" value="Eukaryota"/>
</dbReference>
<feature type="domain" description="Cyclin N-terminal" evidence="2">
    <location>
        <begin position="124"/>
        <end position="242"/>
    </location>
</feature>
<dbReference type="AlphaFoldDB" id="B0E9I7"/>
<dbReference type="OMA" id="DMYSEDI"/>
<reference evidence="4" key="1">
    <citation type="submission" date="2007-12" db="EMBL/GenBank/DDBJ databases">
        <title>Annotation of Entamoeba dispar SAW760.</title>
        <authorList>
            <person name="Lorenzi H."/>
            <person name="Inman J."/>
            <person name="Schobel S."/>
            <person name="Amedeo P."/>
            <person name="Caler E."/>
        </authorList>
    </citation>
    <scope>NUCLEOTIDE SEQUENCE [LARGE SCALE GENOMIC DNA]</scope>
    <source>
        <strain evidence="4">ATCC PRA-260 / SAW760</strain>
    </source>
</reference>